<organism evidence="2 3">
    <name type="scientific">Caerostris extrusa</name>
    <name type="common">Bark spider</name>
    <name type="synonym">Caerostris bankana</name>
    <dbReference type="NCBI Taxonomy" id="172846"/>
    <lineage>
        <taxon>Eukaryota</taxon>
        <taxon>Metazoa</taxon>
        <taxon>Ecdysozoa</taxon>
        <taxon>Arthropoda</taxon>
        <taxon>Chelicerata</taxon>
        <taxon>Arachnida</taxon>
        <taxon>Araneae</taxon>
        <taxon>Araneomorphae</taxon>
        <taxon>Entelegynae</taxon>
        <taxon>Araneoidea</taxon>
        <taxon>Araneidae</taxon>
        <taxon>Caerostris</taxon>
    </lineage>
</organism>
<accession>A0AAV4NG81</accession>
<dbReference type="Proteomes" id="UP001054945">
    <property type="component" value="Unassembled WGS sequence"/>
</dbReference>
<evidence type="ECO:0000256" key="1">
    <source>
        <dbReference type="SAM" id="MobiDB-lite"/>
    </source>
</evidence>
<name>A0AAV4NG81_CAEEX</name>
<feature type="compositionally biased region" description="Low complexity" evidence="1">
    <location>
        <begin position="141"/>
        <end position="151"/>
    </location>
</feature>
<feature type="region of interest" description="Disordered" evidence="1">
    <location>
        <begin position="178"/>
        <end position="201"/>
    </location>
</feature>
<comment type="caution">
    <text evidence="2">The sequence shown here is derived from an EMBL/GenBank/DDBJ whole genome shotgun (WGS) entry which is preliminary data.</text>
</comment>
<proteinExistence type="predicted"/>
<dbReference type="GO" id="GO:0000132">
    <property type="term" value="P:establishment of mitotic spindle orientation"/>
    <property type="evidence" value="ECO:0007669"/>
    <property type="project" value="TreeGrafter"/>
</dbReference>
<feature type="region of interest" description="Disordered" evidence="1">
    <location>
        <begin position="132"/>
        <end position="165"/>
    </location>
</feature>
<protein>
    <submittedName>
        <fullName evidence="2">Ankyrin repeat and fibronectin type-III domain-containing protein 1</fullName>
    </submittedName>
</protein>
<dbReference type="GO" id="GO:0005819">
    <property type="term" value="C:spindle"/>
    <property type="evidence" value="ECO:0007669"/>
    <property type="project" value="TreeGrafter"/>
</dbReference>
<dbReference type="PANTHER" id="PTHR21437:SF1">
    <property type="entry name" value="WIDE AWAKE"/>
    <property type="match status" value="1"/>
</dbReference>
<dbReference type="AlphaFoldDB" id="A0AAV4NG81"/>
<dbReference type="GO" id="GO:0061172">
    <property type="term" value="P:regulation of establishment of bipolar cell polarity"/>
    <property type="evidence" value="ECO:0007669"/>
    <property type="project" value="TreeGrafter"/>
</dbReference>
<dbReference type="InterPro" id="IPR039269">
    <property type="entry name" value="ANKFN1"/>
</dbReference>
<gene>
    <name evidence="2" type="primary">ANKFN1_2</name>
    <name evidence="2" type="ORF">CEXT_607621</name>
</gene>
<keyword evidence="3" id="KW-1185">Reference proteome</keyword>
<evidence type="ECO:0000313" key="3">
    <source>
        <dbReference type="Proteomes" id="UP001054945"/>
    </source>
</evidence>
<dbReference type="EMBL" id="BPLR01003240">
    <property type="protein sequence ID" value="GIX82454.1"/>
    <property type="molecule type" value="Genomic_DNA"/>
</dbReference>
<reference evidence="2 3" key="1">
    <citation type="submission" date="2021-06" db="EMBL/GenBank/DDBJ databases">
        <title>Caerostris extrusa draft genome.</title>
        <authorList>
            <person name="Kono N."/>
            <person name="Arakawa K."/>
        </authorList>
    </citation>
    <scope>NUCLEOTIDE SEQUENCE [LARGE SCALE GENOMIC DNA]</scope>
</reference>
<dbReference type="PANTHER" id="PTHR21437">
    <property type="entry name" value="WIDE AWAKE"/>
    <property type="match status" value="1"/>
</dbReference>
<sequence length="251" mass="28729">MSFMECYGCRLFCSRTKDDVTERTDCVLLPLQIFEMIHMSTYQHIFISRYSRISSILKWTRLWRNIFIDRLSPHQNLLQLNQDSGSFSNFNRKWIVHGGQMRWLMDVLNFARDKQSRGGRLLNNFLIEKADSPCTSPPQSPQHSQSLHTLQVPESKNSPDDSLKPNAEIRRCVSTSRLLMTSGSTDESDTDTYSRQKPPSTLELMDDKSKAYSSETLSVTYKLGACSNPPCESLSTVDTLSMKMMCQKKSG</sequence>
<evidence type="ECO:0000313" key="2">
    <source>
        <dbReference type="EMBL" id="GIX82454.1"/>
    </source>
</evidence>